<name>A0ABT8RH96_9BACT</name>
<comment type="caution">
    <text evidence="1">The sequence shown here is derived from an EMBL/GenBank/DDBJ whole genome shotgun (WGS) entry which is preliminary data.</text>
</comment>
<dbReference type="RefSeq" id="WP_302040963.1">
    <property type="nucleotide sequence ID" value="NZ_JAUKPO010000026.1"/>
</dbReference>
<sequence>MTDSRIIQTAIEKIEHRRLGSTQQLLDIHDVVYEKNQPKVLRVDKDSFDGSAIVYFPILNEKFFLAVYLDTKPGIRVRDVSTEAYHTVFFSAISNTLTFEQLSSLTKLIPSKGWSKGDVANSGKSVHRNSGFHFEPNPEPDAFEDKLNKLLDALEQDKKGVLALANQADILIQVGSVFHNGNTMLGGHYLTKENVKRMAALALSIDFDLYAEGNFFKN</sequence>
<dbReference type="Pfam" id="PF14106">
    <property type="entry name" value="DUF4279"/>
    <property type="match status" value="1"/>
</dbReference>
<dbReference type="EMBL" id="JAUKPO010000026">
    <property type="protein sequence ID" value="MDO1450160.1"/>
    <property type="molecule type" value="Genomic_DNA"/>
</dbReference>
<evidence type="ECO:0000313" key="1">
    <source>
        <dbReference type="EMBL" id="MDO1450160.1"/>
    </source>
</evidence>
<dbReference type="InterPro" id="IPR025459">
    <property type="entry name" value="DUF4279"/>
</dbReference>
<proteinExistence type="predicted"/>
<organism evidence="1 2">
    <name type="scientific">Rhodocytophaga aerolata</name>
    <dbReference type="NCBI Taxonomy" id="455078"/>
    <lineage>
        <taxon>Bacteria</taxon>
        <taxon>Pseudomonadati</taxon>
        <taxon>Bacteroidota</taxon>
        <taxon>Cytophagia</taxon>
        <taxon>Cytophagales</taxon>
        <taxon>Rhodocytophagaceae</taxon>
        <taxon>Rhodocytophaga</taxon>
    </lineage>
</organism>
<dbReference type="Proteomes" id="UP001168528">
    <property type="component" value="Unassembled WGS sequence"/>
</dbReference>
<reference evidence="1" key="1">
    <citation type="submission" date="2023-07" db="EMBL/GenBank/DDBJ databases">
        <title>The genome sequence of Rhodocytophaga aerolata KACC 12507.</title>
        <authorList>
            <person name="Zhang X."/>
        </authorList>
    </citation>
    <scope>NUCLEOTIDE SEQUENCE</scope>
    <source>
        <strain evidence="1">KACC 12507</strain>
    </source>
</reference>
<keyword evidence="2" id="KW-1185">Reference proteome</keyword>
<gene>
    <name evidence="1" type="ORF">Q0590_28020</name>
</gene>
<evidence type="ECO:0000313" key="2">
    <source>
        <dbReference type="Proteomes" id="UP001168528"/>
    </source>
</evidence>
<accession>A0ABT8RH96</accession>
<protein>
    <submittedName>
        <fullName evidence="1">DUF4279 domain-containing protein</fullName>
    </submittedName>
</protein>